<evidence type="ECO:0000313" key="6">
    <source>
        <dbReference type="Proteomes" id="UP000703269"/>
    </source>
</evidence>
<dbReference type="Pfam" id="PF00561">
    <property type="entry name" value="Abhydrolase_1"/>
    <property type="match status" value="1"/>
</dbReference>
<feature type="domain" description="Peptidase S33 tripeptidyl aminopeptidase-like C-terminal" evidence="4">
    <location>
        <begin position="348"/>
        <end position="449"/>
    </location>
</feature>
<dbReference type="InterPro" id="IPR029058">
    <property type="entry name" value="AB_hydrolase_fold"/>
</dbReference>
<dbReference type="AlphaFoldDB" id="A0A9P3LKL1"/>
<dbReference type="InterPro" id="IPR000073">
    <property type="entry name" value="AB_hydrolase_1"/>
</dbReference>
<proteinExistence type="inferred from homology"/>
<accession>A0A9P3LKL1</accession>
<evidence type="ECO:0000256" key="1">
    <source>
        <dbReference type="ARBA" id="ARBA00010088"/>
    </source>
</evidence>
<reference evidence="5 6" key="1">
    <citation type="submission" date="2021-08" db="EMBL/GenBank/DDBJ databases">
        <title>Draft Genome Sequence of Phanerochaete sordida strain YK-624.</title>
        <authorList>
            <person name="Mori T."/>
            <person name="Dohra H."/>
            <person name="Suzuki T."/>
            <person name="Kawagishi H."/>
            <person name="Hirai H."/>
        </authorList>
    </citation>
    <scope>NUCLEOTIDE SEQUENCE [LARGE SCALE GENOMIC DNA]</scope>
    <source>
        <strain evidence="5 6">YK-624</strain>
    </source>
</reference>
<gene>
    <name evidence="5" type="ORF">PsYK624_146870</name>
</gene>
<dbReference type="Gene3D" id="3.40.50.1820">
    <property type="entry name" value="alpha/beta hydrolase"/>
    <property type="match status" value="1"/>
</dbReference>
<dbReference type="GO" id="GO:0016787">
    <property type="term" value="F:hydrolase activity"/>
    <property type="evidence" value="ECO:0007669"/>
    <property type="project" value="UniProtKB-KW"/>
</dbReference>
<comment type="caution">
    <text evidence="5">The sequence shown here is derived from an EMBL/GenBank/DDBJ whole genome shotgun (WGS) entry which is preliminary data.</text>
</comment>
<dbReference type="EMBL" id="BPQB01000088">
    <property type="protein sequence ID" value="GJE98455.1"/>
    <property type="molecule type" value="Genomic_DNA"/>
</dbReference>
<protein>
    <submittedName>
        <fullName evidence="5">Alpha/beta hydrolase</fullName>
    </submittedName>
</protein>
<dbReference type="OrthoDB" id="425534at2759"/>
<dbReference type="Proteomes" id="UP000703269">
    <property type="component" value="Unassembled WGS sequence"/>
</dbReference>
<keyword evidence="2 5" id="KW-0378">Hydrolase</keyword>
<evidence type="ECO:0000313" key="5">
    <source>
        <dbReference type="EMBL" id="GJE98455.1"/>
    </source>
</evidence>
<dbReference type="InterPro" id="IPR051601">
    <property type="entry name" value="Serine_prot/Carboxylest_S33"/>
</dbReference>
<dbReference type="PANTHER" id="PTHR43248:SF25">
    <property type="entry name" value="AB HYDROLASE-1 DOMAIN-CONTAINING PROTEIN-RELATED"/>
    <property type="match status" value="1"/>
</dbReference>
<dbReference type="PANTHER" id="PTHR43248">
    <property type="entry name" value="2-SUCCINYL-6-HYDROXY-2,4-CYCLOHEXADIENE-1-CARBOXYLATE SYNTHASE"/>
    <property type="match status" value="1"/>
</dbReference>
<evidence type="ECO:0000256" key="2">
    <source>
        <dbReference type="ARBA" id="ARBA00022801"/>
    </source>
</evidence>
<dbReference type="InterPro" id="IPR013595">
    <property type="entry name" value="Pept_S33_TAP-like_C"/>
</dbReference>
<name>A0A9P3LKL1_9APHY</name>
<feature type="domain" description="AB hydrolase-1" evidence="3">
    <location>
        <begin position="16"/>
        <end position="174"/>
    </location>
</feature>
<comment type="similarity">
    <text evidence="1">Belongs to the peptidase S33 family.</text>
</comment>
<sequence>MSPSKFSAGNSCYLGPILFNPGGPGESGVDYLLAYEPYFRAIIGPQYDLVGFDPRGVGATTPFLSLFNSPAEALEFYSTLPFNVNDSVSALGRLYAQTKILGELALDRARTVAESVGTAAVATDMLQIARAFGQDNVNYWGISYGSVLGATFAAMFPQNVGRFIIDGVSDSHEWYYSAQDTSSLLETDAALTSVYDACVAAGPSKCALWANTTGAIRTRVDSDLTTLHQAPVPIYNSTDPRAITFAVADYPLAFWQLFLTTYYPYNTGAGAAAAFAALERGDGAPIYAGSIASSIAALDTCAAAGAPFVAGLLDVTSPIFCGDSLVEKRRTLAEAKEDYEAMSKISPFAASWYATFVGPCATWPIKAKDRFNGSFETNTSTPLLLISNTLDPVTPIQSGRKMSQGFHGSVLLQQNSTGHSSLSGFSTCTALAIRAYFQAGALPAAGTVCQPDTAIFDAPNNSSGFGGVTLGARAADALGLGEARRVQREATFLHRRASGFPL</sequence>
<evidence type="ECO:0000259" key="4">
    <source>
        <dbReference type="Pfam" id="PF08386"/>
    </source>
</evidence>
<organism evidence="5 6">
    <name type="scientific">Phanerochaete sordida</name>
    <dbReference type="NCBI Taxonomy" id="48140"/>
    <lineage>
        <taxon>Eukaryota</taxon>
        <taxon>Fungi</taxon>
        <taxon>Dikarya</taxon>
        <taxon>Basidiomycota</taxon>
        <taxon>Agaricomycotina</taxon>
        <taxon>Agaricomycetes</taxon>
        <taxon>Polyporales</taxon>
        <taxon>Phanerochaetaceae</taxon>
        <taxon>Phanerochaete</taxon>
    </lineage>
</organism>
<dbReference type="SUPFAM" id="SSF53474">
    <property type="entry name" value="alpha/beta-Hydrolases"/>
    <property type="match status" value="1"/>
</dbReference>
<evidence type="ECO:0000259" key="3">
    <source>
        <dbReference type="Pfam" id="PF00561"/>
    </source>
</evidence>
<dbReference type="Pfam" id="PF08386">
    <property type="entry name" value="Abhydrolase_4"/>
    <property type="match status" value="1"/>
</dbReference>
<keyword evidence="6" id="KW-1185">Reference proteome</keyword>